<evidence type="ECO:0000256" key="10">
    <source>
        <dbReference type="ARBA" id="ARBA00023157"/>
    </source>
</evidence>
<evidence type="ECO:0000256" key="15">
    <source>
        <dbReference type="ARBA" id="ARBA00042120"/>
    </source>
</evidence>
<evidence type="ECO:0000256" key="17">
    <source>
        <dbReference type="ARBA" id="ARBA00047427"/>
    </source>
</evidence>
<comment type="catalytic activity">
    <reaction evidence="24">
        <text>9-octadecanoyloxy-octadecanoate + H2O = 9-hydroxy-octadecanoate + octadecanoate + H(+)</text>
        <dbReference type="Rhea" id="RHEA:52096"/>
        <dbReference type="ChEBI" id="CHEBI:15377"/>
        <dbReference type="ChEBI" id="CHEBI:15378"/>
        <dbReference type="ChEBI" id="CHEBI:25629"/>
        <dbReference type="ChEBI" id="CHEBI:136286"/>
        <dbReference type="ChEBI" id="CHEBI:136373"/>
    </reaction>
    <physiologicalReaction direction="left-to-right" evidence="24">
        <dbReference type="Rhea" id="RHEA:52097"/>
    </physiologicalReaction>
</comment>
<dbReference type="Proteomes" id="UP000265080">
    <property type="component" value="Chromosome 18"/>
</dbReference>
<evidence type="ECO:0000256" key="29">
    <source>
        <dbReference type="ARBA" id="ARBA00051791"/>
    </source>
</evidence>
<dbReference type="GeneTree" id="ENSGT00940000156231"/>
<comment type="catalytic activity">
    <reaction evidence="1">
        <text>9-(9Z-hexadecenoyloxy)-octadecanoate + H2O = (9Z)-hexadecenoate + 9-hydroxy-octadecanoate + H(+)</text>
        <dbReference type="Rhea" id="RHEA:52068"/>
        <dbReference type="ChEBI" id="CHEBI:15377"/>
        <dbReference type="ChEBI" id="CHEBI:15378"/>
        <dbReference type="ChEBI" id="CHEBI:32372"/>
        <dbReference type="ChEBI" id="CHEBI:136286"/>
        <dbReference type="ChEBI" id="CHEBI:136309"/>
    </reaction>
    <physiologicalReaction direction="left-to-right" evidence="1">
        <dbReference type="Rhea" id="RHEA:52069"/>
    </physiologicalReaction>
</comment>
<comment type="catalytic activity">
    <reaction evidence="23">
        <text>9-(9Z-octadecenoyloxy)-octadecanoate + H2O = 9-hydroxy-octadecanoate + (9Z)-octadecenoate + H(+)</text>
        <dbReference type="Rhea" id="RHEA:52048"/>
        <dbReference type="ChEBI" id="CHEBI:15377"/>
        <dbReference type="ChEBI" id="CHEBI:15378"/>
        <dbReference type="ChEBI" id="CHEBI:30823"/>
        <dbReference type="ChEBI" id="CHEBI:136282"/>
        <dbReference type="ChEBI" id="CHEBI:136286"/>
    </reaction>
    <physiologicalReaction direction="left-to-right" evidence="23">
        <dbReference type="Rhea" id="RHEA:52049"/>
    </physiologicalReaction>
</comment>
<evidence type="ECO:0000313" key="41">
    <source>
        <dbReference type="Proteomes" id="UP000265080"/>
    </source>
</evidence>
<evidence type="ECO:0000256" key="28">
    <source>
        <dbReference type="ARBA" id="ARBA00049428"/>
    </source>
</evidence>
<name>A0A3P8S566_AMPPE</name>
<evidence type="ECO:0000256" key="36">
    <source>
        <dbReference type="ARBA" id="ARBA00078987"/>
    </source>
</evidence>
<reference evidence="40" key="2">
    <citation type="submission" date="2025-08" db="UniProtKB">
        <authorList>
            <consortium name="Ensembl"/>
        </authorList>
    </citation>
    <scope>IDENTIFICATION</scope>
</reference>
<comment type="catalytic activity">
    <reaction evidence="19">
        <text>9-hexadecanoyloxy-octadecanoate + H2O = 9-hydroxy-octadecanoate + hexadecanoate + H(+)</text>
        <dbReference type="Rhea" id="RHEA:52052"/>
        <dbReference type="ChEBI" id="CHEBI:7896"/>
        <dbReference type="ChEBI" id="CHEBI:15377"/>
        <dbReference type="ChEBI" id="CHEBI:15378"/>
        <dbReference type="ChEBI" id="CHEBI:83670"/>
        <dbReference type="ChEBI" id="CHEBI:136286"/>
    </reaction>
    <physiologicalReaction direction="left-to-right" evidence="19">
        <dbReference type="Rhea" id="RHEA:52053"/>
    </physiologicalReaction>
</comment>
<dbReference type="InterPro" id="IPR002018">
    <property type="entry name" value="CarbesteraseB"/>
</dbReference>
<proteinExistence type="inferred from homology"/>
<evidence type="ECO:0000256" key="4">
    <source>
        <dbReference type="ARBA" id="ARBA00022487"/>
    </source>
</evidence>
<reference evidence="40 41" key="1">
    <citation type="submission" date="2018-03" db="EMBL/GenBank/DDBJ databases">
        <title>Finding Nemo's genes: A chromosome-scale reference assembly of the genome of the orange clownfish Amphiprion percula.</title>
        <authorList>
            <person name="Lehmann R."/>
        </authorList>
    </citation>
    <scope>NUCLEOTIDE SEQUENCE</scope>
</reference>
<feature type="domain" description="Carboxylesterase type B" evidence="39">
    <location>
        <begin position="18"/>
        <end position="506"/>
    </location>
</feature>
<comment type="catalytic activity">
    <reaction evidence="30">
        <text>5-(9Z-hexadecenoyloxy)-octadecanoate + H2O = 5-hydroxy-octadecanoate + (9Z)-hexadecenoate + H(+)</text>
        <dbReference type="Rhea" id="RHEA:52092"/>
        <dbReference type="ChEBI" id="CHEBI:15377"/>
        <dbReference type="ChEBI" id="CHEBI:15378"/>
        <dbReference type="ChEBI" id="CHEBI:32372"/>
        <dbReference type="ChEBI" id="CHEBI:136369"/>
        <dbReference type="ChEBI" id="CHEBI:136370"/>
    </reaction>
    <physiologicalReaction direction="left-to-right" evidence="30">
        <dbReference type="Rhea" id="RHEA:52093"/>
    </physiologicalReaction>
</comment>
<evidence type="ECO:0000256" key="26">
    <source>
        <dbReference type="ARBA" id="ARBA00049296"/>
    </source>
</evidence>
<dbReference type="Ensembl" id="ENSAPET00000007332.1">
    <property type="protein sequence ID" value="ENSAPEP00000007145.1"/>
    <property type="gene ID" value="ENSAPEG00000004760.1"/>
</dbReference>
<comment type="catalytic activity">
    <reaction evidence="18">
        <text>cholesteryl (9Z-octadecenoate) + H2O = cholesterol + (9Z)-octadecenoate + H(+)</text>
        <dbReference type="Rhea" id="RHEA:33875"/>
        <dbReference type="ChEBI" id="CHEBI:15377"/>
        <dbReference type="ChEBI" id="CHEBI:15378"/>
        <dbReference type="ChEBI" id="CHEBI:16113"/>
        <dbReference type="ChEBI" id="CHEBI:30823"/>
        <dbReference type="ChEBI" id="CHEBI:46898"/>
    </reaction>
    <physiologicalReaction direction="left-to-right" evidence="18">
        <dbReference type="Rhea" id="RHEA:33876"/>
    </physiologicalReaction>
</comment>
<dbReference type="FunFam" id="3.40.50.1820:FF:000100">
    <property type="entry name" value="Carboxylic ester hydrolase"/>
    <property type="match status" value="1"/>
</dbReference>
<keyword evidence="6" id="KW-0732">Signal</keyword>
<evidence type="ECO:0000256" key="37">
    <source>
        <dbReference type="ARBA" id="ARBA00080674"/>
    </source>
</evidence>
<dbReference type="GO" id="GO:0004771">
    <property type="term" value="F:sterol ester esterase activity"/>
    <property type="evidence" value="ECO:0007669"/>
    <property type="project" value="UniProtKB-EC"/>
</dbReference>
<evidence type="ECO:0000256" key="16">
    <source>
        <dbReference type="ARBA" id="ARBA00047368"/>
    </source>
</evidence>
<comment type="catalytic activity">
    <reaction evidence="13">
        <text>a butanoate ester + H2O = an aliphatic alcohol + butanoate + H(+)</text>
        <dbReference type="Rhea" id="RHEA:47348"/>
        <dbReference type="ChEBI" id="CHEBI:2571"/>
        <dbReference type="ChEBI" id="CHEBI:15377"/>
        <dbReference type="ChEBI" id="CHEBI:15378"/>
        <dbReference type="ChEBI" id="CHEBI:17968"/>
        <dbReference type="ChEBI" id="CHEBI:50477"/>
    </reaction>
    <physiologicalReaction direction="left-to-right" evidence="13">
        <dbReference type="Rhea" id="RHEA:47349"/>
    </physiologicalReaction>
</comment>
<comment type="catalytic activity">
    <reaction evidence="27">
        <text>13-(9Z-hexadecenoyloxy)-octadecanoate + H2O = 13-hydroxy-octadecanoate + (9Z)-hexadecenoate + H(+)</text>
        <dbReference type="Rhea" id="RHEA:52076"/>
        <dbReference type="ChEBI" id="CHEBI:15377"/>
        <dbReference type="ChEBI" id="CHEBI:15378"/>
        <dbReference type="ChEBI" id="CHEBI:32372"/>
        <dbReference type="ChEBI" id="CHEBI:136304"/>
        <dbReference type="ChEBI" id="CHEBI:136315"/>
    </reaction>
    <physiologicalReaction direction="left-to-right" evidence="27">
        <dbReference type="Rhea" id="RHEA:52077"/>
    </physiologicalReaction>
</comment>
<evidence type="ECO:0000256" key="19">
    <source>
        <dbReference type="ARBA" id="ARBA00047863"/>
    </source>
</evidence>
<evidence type="ECO:0000256" key="8">
    <source>
        <dbReference type="ARBA" id="ARBA00022963"/>
    </source>
</evidence>
<dbReference type="PANTHER" id="PTHR43903">
    <property type="entry name" value="NEUROLIGIN"/>
    <property type="match status" value="1"/>
</dbReference>
<evidence type="ECO:0000256" key="38">
    <source>
        <dbReference type="ARBA" id="ARBA00082326"/>
    </source>
</evidence>
<evidence type="ECO:0000256" key="5">
    <source>
        <dbReference type="ARBA" id="ARBA00022525"/>
    </source>
</evidence>
<evidence type="ECO:0000256" key="6">
    <source>
        <dbReference type="ARBA" id="ARBA00022729"/>
    </source>
</evidence>
<comment type="catalytic activity">
    <reaction evidence="26">
        <text>13-(9Z-octadecenoyloxy)-octadecanoate + H2O = 13-hydroxy-octadecanoate + (9Z)-octadecenoate + H(+)</text>
        <dbReference type="Rhea" id="RHEA:52064"/>
        <dbReference type="ChEBI" id="CHEBI:15377"/>
        <dbReference type="ChEBI" id="CHEBI:15378"/>
        <dbReference type="ChEBI" id="CHEBI:30823"/>
        <dbReference type="ChEBI" id="CHEBI:136303"/>
        <dbReference type="ChEBI" id="CHEBI:136304"/>
    </reaction>
    <physiologicalReaction direction="left-to-right" evidence="26">
        <dbReference type="Rhea" id="RHEA:52065"/>
    </physiologicalReaction>
</comment>
<evidence type="ECO:0000256" key="1">
    <source>
        <dbReference type="ARBA" id="ARBA00000923"/>
    </source>
</evidence>
<comment type="catalytic activity">
    <reaction evidence="31">
        <text>a sterol ester + H2O = a sterol + a fatty acid + H(+)</text>
        <dbReference type="Rhea" id="RHEA:10100"/>
        <dbReference type="ChEBI" id="CHEBI:15377"/>
        <dbReference type="ChEBI" id="CHEBI:15378"/>
        <dbReference type="ChEBI" id="CHEBI:15889"/>
        <dbReference type="ChEBI" id="CHEBI:28868"/>
        <dbReference type="ChEBI" id="CHEBI:35915"/>
        <dbReference type="EC" id="3.1.1.13"/>
    </reaction>
    <physiologicalReaction direction="left-to-right" evidence="31">
        <dbReference type="Rhea" id="RHEA:10101"/>
    </physiologicalReaction>
</comment>
<comment type="similarity">
    <text evidence="3">Belongs to the type-B carboxylesterase/lipase family.</text>
</comment>
<dbReference type="Gene3D" id="3.40.50.1820">
    <property type="entry name" value="alpha/beta hydrolase"/>
    <property type="match status" value="1"/>
</dbReference>
<protein>
    <recommendedName>
        <fullName evidence="34">Bile salt-activated lipase</fullName>
        <ecNumber evidence="14">3.1.1.13</ecNumber>
        <ecNumber evidence="33">3.1.1.6</ecNumber>
    </recommendedName>
    <alternativeName>
        <fullName evidence="36">Bile salt-stimulated lipase</fullName>
    </alternativeName>
    <alternativeName>
        <fullName evidence="37">Carboxyl ester lipase</fullName>
    </alternativeName>
    <alternativeName>
        <fullName evidence="35">Cholesterol esterase</fullName>
    </alternativeName>
    <alternativeName>
        <fullName evidence="38">Pancreatic lysophospholipase</fullName>
    </alternativeName>
    <alternativeName>
        <fullName evidence="15">Sterol esterase</fullName>
    </alternativeName>
</protein>
<evidence type="ECO:0000256" key="11">
    <source>
        <dbReference type="ARBA" id="ARBA00023180"/>
    </source>
</evidence>
<dbReference type="AlphaFoldDB" id="A0A3P8S566"/>
<evidence type="ECO:0000256" key="18">
    <source>
        <dbReference type="ARBA" id="ARBA00047653"/>
    </source>
</evidence>
<evidence type="ECO:0000313" key="40">
    <source>
        <dbReference type="Ensembl" id="ENSAPEP00000007145.1"/>
    </source>
</evidence>
<dbReference type="Pfam" id="PF00135">
    <property type="entry name" value="COesterase"/>
    <property type="match status" value="1"/>
</dbReference>
<evidence type="ECO:0000256" key="3">
    <source>
        <dbReference type="ARBA" id="ARBA00005964"/>
    </source>
</evidence>
<keyword evidence="8" id="KW-0442">Lipid degradation</keyword>
<evidence type="ECO:0000256" key="23">
    <source>
        <dbReference type="ARBA" id="ARBA00048800"/>
    </source>
</evidence>
<evidence type="ECO:0000256" key="2">
    <source>
        <dbReference type="ARBA" id="ARBA00004613"/>
    </source>
</evidence>
<evidence type="ECO:0000256" key="14">
    <source>
        <dbReference type="ARBA" id="ARBA00039150"/>
    </source>
</evidence>
<evidence type="ECO:0000256" key="20">
    <source>
        <dbReference type="ARBA" id="ARBA00048386"/>
    </source>
</evidence>
<comment type="catalytic activity">
    <reaction evidence="25">
        <text>1,2,3-trioctanoylglycerol + H2O = dioctanoylglycerol + octanoate + H(+)</text>
        <dbReference type="Rhea" id="RHEA:47864"/>
        <dbReference type="ChEBI" id="CHEBI:15377"/>
        <dbReference type="ChEBI" id="CHEBI:15378"/>
        <dbReference type="ChEBI" id="CHEBI:25646"/>
        <dbReference type="ChEBI" id="CHEBI:76978"/>
        <dbReference type="ChEBI" id="CHEBI:88066"/>
    </reaction>
    <physiologicalReaction direction="left-to-right" evidence="25">
        <dbReference type="Rhea" id="RHEA:47865"/>
    </physiologicalReaction>
</comment>
<dbReference type="STRING" id="161767.ENSAPEP00000007145"/>
<comment type="catalytic activity">
    <reaction evidence="29">
        <text>an acetyl ester + H2O = an aliphatic alcohol + acetate + H(+)</text>
        <dbReference type="Rhea" id="RHEA:12957"/>
        <dbReference type="ChEBI" id="CHEBI:2571"/>
        <dbReference type="ChEBI" id="CHEBI:15377"/>
        <dbReference type="ChEBI" id="CHEBI:15378"/>
        <dbReference type="ChEBI" id="CHEBI:30089"/>
        <dbReference type="ChEBI" id="CHEBI:47622"/>
        <dbReference type="EC" id="3.1.1.6"/>
    </reaction>
    <physiologicalReaction direction="left-to-right" evidence="29">
        <dbReference type="Rhea" id="RHEA:12958"/>
    </physiologicalReaction>
</comment>
<evidence type="ECO:0000256" key="30">
    <source>
        <dbReference type="ARBA" id="ARBA00052473"/>
    </source>
</evidence>
<sequence length="709" mass="77265">TRTLGGIYLNSNLNSDELLLKAGMVEGENIQTGSGRYMDVFKGVPFADVPGRFEKPKRHPGWDGVFNATENVKECLQMQLFMNGTTGSEDCLYLNICVPHGSSVSKDLAVMVWIYGEGFTYGNSIGHFSDANLYNGQQITERGNVIVVSVGYRVGTLGFLSTGDSSLPGNYGLWDQQAAIAWVHRNRKHVQASISVCPQTLTPHNRGLIRRAISHSGVALCSWAVHRNPRSVAEVNCLTDHNMAACLKTTGPEKLTMAGVFDQTNPVILKMYLLPVIDGDFLPDEPSHLFHNAADINYMAGVNNMDGFSFTTADIPSIKLSVKLSLVEYREDTKRLLAAYTKDKGSAGAENAFSTYTSTWETNPSQETIKKTVADIGTDYMFLAPTQAALYLHAAKATTKRTYSYQFSEPNLYASWMYPSWMGADHFDEVQYMFGRPFTKSDKYWPYNQDLSGYMITYWTNFAKTGDPNQGCVEVPVSWPTFTSTGQQYLEIHHDMDQSCVKQNMRQRYVYLAHCGGWGPWVYCAHLGPGAGGMRGASLSASPGPPHYPFLPSGLASGPGSDFLWPAPGGGLPCDGLVAAPSVGRLAPVSGFLAVWGRWPPRGRERGWGWAGRVVGWGVRWGLGWAGLGFGWRVGPRAPGHLGRSGRAGGVGSCSLLFSVFASFTVAPVALWGRHPVAPTAWGEGCPVGLALPCRDCCSGLRGSSHLHV</sequence>
<comment type="catalytic activity">
    <reaction evidence="17">
        <text>13-octadecanoyloxy-octadecanoate + H2O = 13-hydroxy-octadecanoate + octadecanoate + H(+)</text>
        <dbReference type="Rhea" id="RHEA:52084"/>
        <dbReference type="ChEBI" id="CHEBI:15377"/>
        <dbReference type="ChEBI" id="CHEBI:15378"/>
        <dbReference type="ChEBI" id="CHEBI:25629"/>
        <dbReference type="ChEBI" id="CHEBI:136304"/>
        <dbReference type="ChEBI" id="CHEBI:136335"/>
    </reaction>
    <physiologicalReaction direction="left-to-right" evidence="17">
        <dbReference type="Rhea" id="RHEA:52085"/>
    </physiologicalReaction>
</comment>
<evidence type="ECO:0000256" key="25">
    <source>
        <dbReference type="ARBA" id="ARBA00049290"/>
    </source>
</evidence>
<dbReference type="GO" id="GO:0008126">
    <property type="term" value="F:acetylesterase activity"/>
    <property type="evidence" value="ECO:0007669"/>
    <property type="project" value="UniProtKB-EC"/>
</dbReference>
<keyword evidence="11" id="KW-0325">Glycoprotein</keyword>
<evidence type="ECO:0000259" key="39">
    <source>
        <dbReference type="Pfam" id="PF00135"/>
    </source>
</evidence>
<evidence type="ECO:0000256" key="12">
    <source>
        <dbReference type="ARBA" id="ARBA00023369"/>
    </source>
</evidence>
<comment type="catalytic activity">
    <reaction evidence="12">
        <text>a triacylglycerol + H2O = a diacylglycerol + a fatty acid + H(+)</text>
        <dbReference type="Rhea" id="RHEA:12044"/>
        <dbReference type="ChEBI" id="CHEBI:15377"/>
        <dbReference type="ChEBI" id="CHEBI:15378"/>
        <dbReference type="ChEBI" id="CHEBI:17855"/>
        <dbReference type="ChEBI" id="CHEBI:18035"/>
        <dbReference type="ChEBI" id="CHEBI:28868"/>
        <dbReference type="EC" id="3.1.1.3"/>
    </reaction>
    <physiologicalReaction direction="left-to-right" evidence="12">
        <dbReference type="Rhea" id="RHEA:12045"/>
    </physiologicalReaction>
</comment>
<evidence type="ECO:0000256" key="13">
    <source>
        <dbReference type="ARBA" id="ARBA00033629"/>
    </source>
</evidence>
<comment type="catalytic activity">
    <reaction evidence="20">
        <text>1,2,3-tri-(9Z-octadecenoyl)-glycerol + H2O = di-(9Z)-octadecenoylglycerol + (9Z)-octadecenoate + H(+)</text>
        <dbReference type="Rhea" id="RHEA:38575"/>
        <dbReference type="ChEBI" id="CHEBI:15377"/>
        <dbReference type="ChEBI" id="CHEBI:15378"/>
        <dbReference type="ChEBI" id="CHEBI:30823"/>
        <dbReference type="ChEBI" id="CHEBI:53753"/>
        <dbReference type="ChEBI" id="CHEBI:75945"/>
    </reaction>
    <physiologicalReaction direction="left-to-right" evidence="20">
        <dbReference type="Rhea" id="RHEA:38576"/>
    </physiologicalReaction>
</comment>
<evidence type="ECO:0000256" key="34">
    <source>
        <dbReference type="ARBA" id="ARBA00070864"/>
    </source>
</evidence>
<keyword evidence="4" id="KW-0719">Serine esterase</keyword>
<evidence type="ECO:0000256" key="7">
    <source>
        <dbReference type="ARBA" id="ARBA00022801"/>
    </source>
</evidence>
<keyword evidence="7" id="KW-0378">Hydrolase</keyword>
<comment type="subcellular location">
    <subcellularLocation>
        <location evidence="2">Secreted</location>
    </subcellularLocation>
</comment>
<dbReference type="GO" id="GO:0016042">
    <property type="term" value="P:lipid catabolic process"/>
    <property type="evidence" value="ECO:0007669"/>
    <property type="project" value="UniProtKB-KW"/>
</dbReference>
<evidence type="ECO:0000256" key="33">
    <source>
        <dbReference type="ARBA" id="ARBA00067090"/>
    </source>
</evidence>
<evidence type="ECO:0000256" key="27">
    <source>
        <dbReference type="ARBA" id="ARBA00049322"/>
    </source>
</evidence>
<evidence type="ECO:0000256" key="22">
    <source>
        <dbReference type="ARBA" id="ARBA00048701"/>
    </source>
</evidence>
<evidence type="ECO:0000256" key="21">
    <source>
        <dbReference type="ARBA" id="ARBA00048680"/>
    </source>
</evidence>
<keyword evidence="5" id="KW-0964">Secreted</keyword>
<keyword evidence="9" id="KW-0443">Lipid metabolism</keyword>
<evidence type="ECO:0000256" key="35">
    <source>
        <dbReference type="ARBA" id="ARBA00075760"/>
    </source>
</evidence>
<comment type="catalytic activity">
    <reaction evidence="28">
        <text>12-(9Z-hexadecenoyloxy)-octadecanoate + H2O = 12-hydroxyoctadecanoate + (9Z)-hexadecenoate + H(+)</text>
        <dbReference type="Rhea" id="RHEA:52072"/>
        <dbReference type="ChEBI" id="CHEBI:15377"/>
        <dbReference type="ChEBI" id="CHEBI:15378"/>
        <dbReference type="ChEBI" id="CHEBI:32372"/>
        <dbReference type="ChEBI" id="CHEBI:84201"/>
        <dbReference type="ChEBI" id="CHEBI:136312"/>
    </reaction>
    <physiologicalReaction direction="left-to-right" evidence="28">
        <dbReference type="Rhea" id="RHEA:52073"/>
    </physiologicalReaction>
</comment>
<comment type="catalytic activity">
    <reaction evidence="16">
        <text>12-hexadecanoyloxy-octadecanoate + H2O = 12-hydroxyoctadecanoate + hexadecanoate + H(+)</text>
        <dbReference type="Rhea" id="RHEA:52056"/>
        <dbReference type="ChEBI" id="CHEBI:7896"/>
        <dbReference type="ChEBI" id="CHEBI:15377"/>
        <dbReference type="ChEBI" id="CHEBI:15378"/>
        <dbReference type="ChEBI" id="CHEBI:83677"/>
        <dbReference type="ChEBI" id="CHEBI:84201"/>
    </reaction>
    <physiologicalReaction direction="left-to-right" evidence="16">
        <dbReference type="Rhea" id="RHEA:52057"/>
    </physiologicalReaction>
</comment>
<dbReference type="InterPro" id="IPR029058">
    <property type="entry name" value="AB_hydrolase_fold"/>
</dbReference>
<organism evidence="40 41">
    <name type="scientific">Amphiprion percula</name>
    <name type="common">Orange clownfish</name>
    <name type="synonym">Lutjanus percula</name>
    <dbReference type="NCBI Taxonomy" id="161767"/>
    <lineage>
        <taxon>Eukaryota</taxon>
        <taxon>Metazoa</taxon>
        <taxon>Chordata</taxon>
        <taxon>Craniata</taxon>
        <taxon>Vertebrata</taxon>
        <taxon>Euteleostomi</taxon>
        <taxon>Actinopterygii</taxon>
        <taxon>Neopterygii</taxon>
        <taxon>Teleostei</taxon>
        <taxon>Neoteleostei</taxon>
        <taxon>Acanthomorphata</taxon>
        <taxon>Ovalentaria</taxon>
        <taxon>Pomacentridae</taxon>
        <taxon>Amphiprion</taxon>
    </lineage>
</organism>
<keyword evidence="41" id="KW-1185">Reference proteome</keyword>
<evidence type="ECO:0000256" key="31">
    <source>
        <dbReference type="ARBA" id="ARBA00053019"/>
    </source>
</evidence>
<accession>A0A3P8S566</accession>
<dbReference type="InterPro" id="IPR051093">
    <property type="entry name" value="Neuroligin/BSAL"/>
</dbReference>
<comment type="subunit">
    <text evidence="32">Interacts with CLC.</text>
</comment>
<dbReference type="GO" id="GO:0005576">
    <property type="term" value="C:extracellular region"/>
    <property type="evidence" value="ECO:0007669"/>
    <property type="project" value="UniProtKB-SubCell"/>
</dbReference>
<evidence type="ECO:0000256" key="24">
    <source>
        <dbReference type="ARBA" id="ARBA00049221"/>
    </source>
</evidence>
<comment type="catalytic activity">
    <reaction evidence="22">
        <text>12-(9Z-octadecenoyloxy)-octadecanoate + H2O = 12-hydroxyoctadecanoate + (9Z)-octadecenoate + H(+)</text>
        <dbReference type="Rhea" id="RHEA:52060"/>
        <dbReference type="ChEBI" id="CHEBI:15377"/>
        <dbReference type="ChEBI" id="CHEBI:15378"/>
        <dbReference type="ChEBI" id="CHEBI:30823"/>
        <dbReference type="ChEBI" id="CHEBI:84201"/>
        <dbReference type="ChEBI" id="CHEBI:136302"/>
    </reaction>
    <physiologicalReaction direction="left-to-right" evidence="22">
        <dbReference type="Rhea" id="RHEA:52061"/>
    </physiologicalReaction>
</comment>
<comment type="catalytic activity">
    <reaction evidence="21">
        <text>12-octadecanoyloxy-octadecanoate + H2O = 12-hydroxyoctadecanoate + octadecanoate + H(+)</text>
        <dbReference type="Rhea" id="RHEA:52080"/>
        <dbReference type="ChEBI" id="CHEBI:15377"/>
        <dbReference type="ChEBI" id="CHEBI:15378"/>
        <dbReference type="ChEBI" id="CHEBI:25629"/>
        <dbReference type="ChEBI" id="CHEBI:84201"/>
        <dbReference type="ChEBI" id="CHEBI:136330"/>
    </reaction>
    <physiologicalReaction direction="left-to-right" evidence="21">
        <dbReference type="Rhea" id="RHEA:52081"/>
    </physiologicalReaction>
</comment>
<evidence type="ECO:0000256" key="32">
    <source>
        <dbReference type="ARBA" id="ARBA00064516"/>
    </source>
</evidence>
<dbReference type="EC" id="3.1.1.13" evidence="14"/>
<evidence type="ECO:0000256" key="9">
    <source>
        <dbReference type="ARBA" id="ARBA00023098"/>
    </source>
</evidence>
<dbReference type="GO" id="GO:0004806">
    <property type="term" value="F:triacylglycerol lipase activity"/>
    <property type="evidence" value="ECO:0007669"/>
    <property type="project" value="UniProtKB-EC"/>
</dbReference>
<reference evidence="40" key="3">
    <citation type="submission" date="2025-09" db="UniProtKB">
        <authorList>
            <consortium name="Ensembl"/>
        </authorList>
    </citation>
    <scope>IDENTIFICATION</scope>
</reference>
<keyword evidence="10" id="KW-1015">Disulfide bond</keyword>
<dbReference type="EC" id="3.1.1.6" evidence="33"/>
<dbReference type="SUPFAM" id="SSF53474">
    <property type="entry name" value="alpha/beta-Hydrolases"/>
    <property type="match status" value="1"/>
</dbReference>